<dbReference type="InterPro" id="IPR022472">
    <property type="entry name" value="VPLPA-CTERM"/>
</dbReference>
<dbReference type="InParanoid" id="A0A1B4XGD2"/>
<dbReference type="KEGG" id="slim:SCL_1565"/>
<feature type="transmembrane region" description="Helical" evidence="1">
    <location>
        <begin position="210"/>
        <end position="230"/>
    </location>
</feature>
<dbReference type="NCBIfam" id="TIGR03370">
    <property type="entry name" value="VPLPA-CTERM"/>
    <property type="match status" value="1"/>
</dbReference>
<dbReference type="RefSeq" id="WP_096360676.1">
    <property type="nucleotide sequence ID" value="NZ_AP014879.1"/>
</dbReference>
<proteinExistence type="predicted"/>
<reference evidence="4 5" key="1">
    <citation type="submission" date="2015-05" db="EMBL/GenBank/DDBJ databases">
        <title>Complete genome sequence of a sulfur-oxidizing gammaproteobacterium strain HA5.</title>
        <authorList>
            <person name="Miura A."/>
            <person name="Kojima H."/>
            <person name="Fukui M."/>
        </authorList>
    </citation>
    <scope>NUCLEOTIDE SEQUENCE [LARGE SCALE GENOMIC DNA]</scope>
    <source>
        <strain evidence="4 5">HA5</strain>
    </source>
</reference>
<evidence type="ECO:0000256" key="2">
    <source>
        <dbReference type="SAM" id="SignalP"/>
    </source>
</evidence>
<accession>A0A1B4XGD2</accession>
<evidence type="ECO:0000313" key="5">
    <source>
        <dbReference type="Proteomes" id="UP000243180"/>
    </source>
</evidence>
<evidence type="ECO:0000259" key="3">
    <source>
        <dbReference type="Pfam" id="PF07589"/>
    </source>
</evidence>
<name>A0A1B4XGD2_9GAMM</name>
<dbReference type="OrthoDB" id="5567186at2"/>
<dbReference type="Pfam" id="PF07589">
    <property type="entry name" value="PEP-CTERM"/>
    <property type="match status" value="1"/>
</dbReference>
<keyword evidence="5" id="KW-1185">Reference proteome</keyword>
<dbReference type="Proteomes" id="UP000243180">
    <property type="component" value="Chromosome"/>
</dbReference>
<keyword evidence="1" id="KW-1133">Transmembrane helix</keyword>
<gene>
    <name evidence="4" type="ORF">SCL_1565</name>
</gene>
<organism evidence="4 5">
    <name type="scientific">Sulfuricaulis limicola</name>
    <dbReference type="NCBI Taxonomy" id="1620215"/>
    <lineage>
        <taxon>Bacteria</taxon>
        <taxon>Pseudomonadati</taxon>
        <taxon>Pseudomonadota</taxon>
        <taxon>Gammaproteobacteria</taxon>
        <taxon>Acidiferrobacterales</taxon>
        <taxon>Acidiferrobacteraceae</taxon>
        <taxon>Sulfuricaulis</taxon>
    </lineage>
</organism>
<keyword evidence="2" id="KW-0732">Signal</keyword>
<evidence type="ECO:0000313" key="4">
    <source>
        <dbReference type="EMBL" id="BAV33870.1"/>
    </source>
</evidence>
<feature type="chain" id="PRO_5008572414" description="Ice-binding protein C-terminal domain-containing protein" evidence="2">
    <location>
        <begin position="25"/>
        <end position="236"/>
    </location>
</feature>
<protein>
    <recommendedName>
        <fullName evidence="3">Ice-binding protein C-terminal domain-containing protein</fullName>
    </recommendedName>
</protein>
<keyword evidence="1" id="KW-0812">Transmembrane</keyword>
<feature type="domain" description="Ice-binding protein C-terminal" evidence="3">
    <location>
        <begin position="209"/>
        <end position="232"/>
    </location>
</feature>
<dbReference type="InterPro" id="IPR013424">
    <property type="entry name" value="Ice-binding_C"/>
</dbReference>
<keyword evidence="1" id="KW-0472">Membrane</keyword>
<sequence>MYSIKKSVSAAVVILGLSAGTVHAATTYNNNFTMLDGGGGMVGGTNDVVFTWDGSFNTDPNTAVSNASISSTTPFFGINWTAYNVKIYGPGTYTISTADTAGGTGCPTVLQANCASGGNYNVTADASQVMVHMKFAWGSTEGIDVVNVWQSGSWTSLNPGNPIFKGANGTYIGPIYNLVSTDWDGDGIAGGGMIDGPFQGFNANFNVNAVPVPATVWLFGSGLLGLVGMARRKKKI</sequence>
<evidence type="ECO:0000256" key="1">
    <source>
        <dbReference type="SAM" id="Phobius"/>
    </source>
</evidence>
<dbReference type="EMBL" id="AP014879">
    <property type="protein sequence ID" value="BAV33870.1"/>
    <property type="molecule type" value="Genomic_DNA"/>
</dbReference>
<dbReference type="AlphaFoldDB" id="A0A1B4XGD2"/>
<feature type="signal peptide" evidence="2">
    <location>
        <begin position="1"/>
        <end position="24"/>
    </location>
</feature>
<dbReference type="NCBIfam" id="TIGR02595">
    <property type="entry name" value="PEP_CTERM"/>
    <property type="match status" value="1"/>
</dbReference>